<proteinExistence type="predicted"/>
<dbReference type="EMBL" id="HG994366">
    <property type="protein sequence ID" value="CAF1919361.1"/>
    <property type="molecule type" value="Genomic_DNA"/>
</dbReference>
<organism evidence="1">
    <name type="scientific">Brassica napus</name>
    <name type="common">Rape</name>
    <dbReference type="NCBI Taxonomy" id="3708"/>
    <lineage>
        <taxon>Eukaryota</taxon>
        <taxon>Viridiplantae</taxon>
        <taxon>Streptophyta</taxon>
        <taxon>Embryophyta</taxon>
        <taxon>Tracheophyta</taxon>
        <taxon>Spermatophyta</taxon>
        <taxon>Magnoliopsida</taxon>
        <taxon>eudicotyledons</taxon>
        <taxon>Gunneridae</taxon>
        <taxon>Pentapetalae</taxon>
        <taxon>rosids</taxon>
        <taxon>malvids</taxon>
        <taxon>Brassicales</taxon>
        <taxon>Brassicaceae</taxon>
        <taxon>Brassiceae</taxon>
        <taxon>Brassica</taxon>
    </lineage>
</organism>
<gene>
    <name evidence="1" type="ORF">DARMORV10_C02P46450.1</name>
</gene>
<dbReference type="AlphaFoldDB" id="A0A816KS91"/>
<reference evidence="1" key="1">
    <citation type="submission" date="2021-01" db="EMBL/GenBank/DDBJ databases">
        <authorList>
            <consortium name="Genoscope - CEA"/>
            <person name="William W."/>
        </authorList>
    </citation>
    <scope>NUCLEOTIDE SEQUENCE</scope>
</reference>
<name>A0A816KS91_BRANA</name>
<accession>A0A816KS91</accession>
<protein>
    <submittedName>
        <fullName evidence="1">(rape) hypothetical protein</fullName>
    </submittedName>
</protein>
<feature type="non-terminal residue" evidence="1">
    <location>
        <position position="129"/>
    </location>
</feature>
<dbReference type="Proteomes" id="UP001295469">
    <property type="component" value="Chromosome C02"/>
</dbReference>
<evidence type="ECO:0000313" key="1">
    <source>
        <dbReference type="EMBL" id="CAF1919361.1"/>
    </source>
</evidence>
<sequence>RKSQRLPSPRSPTVPSPLPLLKVMNVFNSEHPNLISSSCLLSWTNPNSTPPLSIPRNLNSSQILFSSEVELKKMVEEAVEAMGKEKEAKKMMEKEDLGCNFDGLNDQIITPLRLKLTADIYEKVTERVE</sequence>